<evidence type="ECO:0000313" key="2">
    <source>
        <dbReference type="EMBL" id="OQS00616.1"/>
    </source>
</evidence>
<dbReference type="InterPro" id="IPR050410">
    <property type="entry name" value="CCR4/nocturin_mRNA_transcr"/>
</dbReference>
<dbReference type="InterPro" id="IPR005135">
    <property type="entry name" value="Endo/exonuclease/phosphatase"/>
</dbReference>
<dbReference type="PANTHER" id="PTHR12121:SF37">
    <property type="entry name" value="2',5'-PHOSPHODIESTERASE 12"/>
    <property type="match status" value="1"/>
</dbReference>
<evidence type="ECO:0000259" key="1">
    <source>
        <dbReference type="Pfam" id="PF03372"/>
    </source>
</evidence>
<dbReference type="GO" id="GO:0000288">
    <property type="term" value="P:nuclear-transcribed mRNA catabolic process, deadenylation-dependent decay"/>
    <property type="evidence" value="ECO:0007669"/>
    <property type="project" value="TreeGrafter"/>
</dbReference>
<protein>
    <submittedName>
        <fullName evidence="2">2',5'-phosphodiesterase</fullName>
    </submittedName>
</protein>
<name>A0A1V9ZRG1_ACHHY</name>
<proteinExistence type="predicted"/>
<dbReference type="EMBL" id="JNBR01000028">
    <property type="protein sequence ID" value="OQS00616.1"/>
    <property type="molecule type" value="Genomic_DNA"/>
</dbReference>
<dbReference type="InterPro" id="IPR036691">
    <property type="entry name" value="Endo/exonu/phosph_ase_sf"/>
</dbReference>
<feature type="domain" description="Endonuclease/exonuclease/phosphatase" evidence="1">
    <location>
        <begin position="277"/>
        <end position="569"/>
    </location>
</feature>
<comment type="caution">
    <text evidence="2">The sequence shown here is derived from an EMBL/GenBank/DDBJ whole genome shotgun (WGS) entry which is preliminary data.</text>
</comment>
<dbReference type="OrthoDB" id="412787at2759"/>
<dbReference type="SUPFAM" id="SSF56219">
    <property type="entry name" value="DNase I-like"/>
    <property type="match status" value="1"/>
</dbReference>
<sequence>MSTGTAPQAPLVAHVRHQPGGDSITLKFSLLGSDRQLVRQPTEELSRILVRIDRLLHPPSTKKIPKQGKKVKAKTVHQQLGKSTTTIQFRNGANELLSPTLSLGDALPRAATLQIQEDIYNIVVNEPALLSLSLHAHTLMTGIPLLPTVELEFCTPADCSWIWTRVANGTEPVVVGSTAVYTPSASDIGASLCVTVTAPTGATLSSLSTTAVTAQPDRSVFAPRHAYAATRSMDHLEGFRFMTYNILYAKYARAERTYNRMYPHAKPGILFDHYRMPLVALEMLEAGADIICAQEMGEAICQSYYLPLLQGHGFDGEYAGKAGTTPEGLAIFYKTEVWALTESHVLVFADAVADVPPTSPLGLFLAAHPQVALAVRSVPSVGHIALLRSKAAPTQALLVANTHLFYRYDADAVRLVQTVLLTRFLEAKKTALEAATGLRIGVVITGDLNALPEAIAAQFLTTGAVDTNHRHWAAASAFEWSPDQSSNEAVPWPADAPQKLVHSLALASACGQPEFTHFVKNHEFTFIGTLDHILVDTSALAPAGHFPFFSLEAASHETSLPSTTFPSDHVSLVADVRFV</sequence>
<accession>A0A1V9ZRG1</accession>
<gene>
    <name evidence="2" type="ORF">ACHHYP_18011</name>
</gene>
<dbReference type="Gene3D" id="3.60.10.10">
    <property type="entry name" value="Endonuclease/exonuclease/phosphatase"/>
    <property type="match status" value="1"/>
</dbReference>
<dbReference type="AlphaFoldDB" id="A0A1V9ZRG1"/>
<dbReference type="Proteomes" id="UP000243579">
    <property type="component" value="Unassembled WGS sequence"/>
</dbReference>
<evidence type="ECO:0000313" key="3">
    <source>
        <dbReference type="Proteomes" id="UP000243579"/>
    </source>
</evidence>
<dbReference type="PANTHER" id="PTHR12121">
    <property type="entry name" value="CARBON CATABOLITE REPRESSOR PROTEIN 4"/>
    <property type="match status" value="1"/>
</dbReference>
<dbReference type="GO" id="GO:0000175">
    <property type="term" value="F:3'-5'-RNA exonuclease activity"/>
    <property type="evidence" value="ECO:0007669"/>
    <property type="project" value="TreeGrafter"/>
</dbReference>
<dbReference type="STRING" id="1202772.A0A1V9ZRG1"/>
<reference evidence="2 3" key="1">
    <citation type="journal article" date="2014" name="Genome Biol. Evol.">
        <title>The secreted proteins of Achlya hypogyna and Thraustotheca clavata identify the ancestral oomycete secretome and reveal gene acquisitions by horizontal gene transfer.</title>
        <authorList>
            <person name="Misner I."/>
            <person name="Blouin N."/>
            <person name="Leonard G."/>
            <person name="Richards T.A."/>
            <person name="Lane C.E."/>
        </authorList>
    </citation>
    <scope>NUCLEOTIDE SEQUENCE [LARGE SCALE GENOMIC DNA]</scope>
    <source>
        <strain evidence="2 3">ATCC 48635</strain>
    </source>
</reference>
<dbReference type="GO" id="GO:0005739">
    <property type="term" value="C:mitochondrion"/>
    <property type="evidence" value="ECO:0007669"/>
    <property type="project" value="TreeGrafter"/>
</dbReference>
<keyword evidence="3" id="KW-1185">Reference proteome</keyword>
<dbReference type="Pfam" id="PF03372">
    <property type="entry name" value="Exo_endo_phos"/>
    <property type="match status" value="1"/>
</dbReference>
<organism evidence="2 3">
    <name type="scientific">Achlya hypogyna</name>
    <name type="common">Oomycete</name>
    <name type="synonym">Protoachlya hypogyna</name>
    <dbReference type="NCBI Taxonomy" id="1202772"/>
    <lineage>
        <taxon>Eukaryota</taxon>
        <taxon>Sar</taxon>
        <taxon>Stramenopiles</taxon>
        <taxon>Oomycota</taxon>
        <taxon>Saprolegniomycetes</taxon>
        <taxon>Saprolegniales</taxon>
        <taxon>Achlyaceae</taxon>
        <taxon>Achlya</taxon>
    </lineage>
</organism>